<dbReference type="EMBL" id="JACHJP010000019">
    <property type="protein sequence ID" value="MBB4920907.1"/>
    <property type="molecule type" value="Genomic_DNA"/>
</dbReference>
<comment type="caution">
    <text evidence="2">The sequence shown here is derived from an EMBL/GenBank/DDBJ whole genome shotgun (WGS) entry which is preliminary data.</text>
</comment>
<dbReference type="Proteomes" id="UP000552644">
    <property type="component" value="Unassembled WGS sequence"/>
</dbReference>
<protein>
    <submittedName>
        <fullName evidence="2">Uncharacterized protein</fullName>
    </submittedName>
</protein>
<sequence length="103" mass="10892">MSIRLMGGPLDGMSWPVDEGEPPGDGAYMIVPGEIARAVYEPRPDGDPLTWHHVGWIGGTPGGVSDEDVEDLIVGLGPSSPPADAEELLRSLDEIAAELEDDE</sequence>
<gene>
    <name evidence="2" type="ORF">FHS44_008060</name>
</gene>
<proteinExistence type="predicted"/>
<evidence type="ECO:0000313" key="2">
    <source>
        <dbReference type="EMBL" id="MBB4920907.1"/>
    </source>
</evidence>
<accession>A0A7W7VS91</accession>
<organism evidence="2 3">
    <name type="scientific">Streptosporangium saharense</name>
    <dbReference type="NCBI Taxonomy" id="1706840"/>
    <lineage>
        <taxon>Bacteria</taxon>
        <taxon>Bacillati</taxon>
        <taxon>Actinomycetota</taxon>
        <taxon>Actinomycetes</taxon>
        <taxon>Streptosporangiales</taxon>
        <taxon>Streptosporangiaceae</taxon>
        <taxon>Streptosporangium</taxon>
    </lineage>
</organism>
<evidence type="ECO:0000313" key="3">
    <source>
        <dbReference type="Proteomes" id="UP000552644"/>
    </source>
</evidence>
<name>A0A7W7VS91_9ACTN</name>
<dbReference type="AlphaFoldDB" id="A0A7W7VS91"/>
<reference evidence="2 3" key="1">
    <citation type="submission" date="2020-08" db="EMBL/GenBank/DDBJ databases">
        <title>Genomic Encyclopedia of Type Strains, Phase III (KMG-III): the genomes of soil and plant-associated and newly described type strains.</title>
        <authorList>
            <person name="Whitman W."/>
        </authorList>
    </citation>
    <scope>NUCLEOTIDE SEQUENCE [LARGE SCALE GENOMIC DNA]</scope>
    <source>
        <strain evidence="2 3">CECT 8840</strain>
    </source>
</reference>
<dbReference type="RefSeq" id="WP_184725671.1">
    <property type="nucleotide sequence ID" value="NZ_JACHJP010000019.1"/>
</dbReference>
<feature type="region of interest" description="Disordered" evidence="1">
    <location>
        <begin position="1"/>
        <end position="26"/>
    </location>
</feature>
<evidence type="ECO:0000256" key="1">
    <source>
        <dbReference type="SAM" id="MobiDB-lite"/>
    </source>
</evidence>
<keyword evidence="3" id="KW-1185">Reference proteome</keyword>